<proteinExistence type="inferred from homology"/>
<evidence type="ECO:0000313" key="10">
    <source>
        <dbReference type="EMBL" id="KUO39947.1"/>
    </source>
</evidence>
<evidence type="ECO:0000259" key="9">
    <source>
        <dbReference type="Pfam" id="PF12704"/>
    </source>
</evidence>
<organism evidence="10 11">
    <name type="scientific">Hadarchaeum yellowstonense</name>
    <dbReference type="NCBI Taxonomy" id="1776334"/>
    <lineage>
        <taxon>Archaea</taxon>
        <taxon>Methanobacteriati</taxon>
        <taxon>Candidatus Hadarchaeota</taxon>
        <taxon>Candidatus Hadarchaeia</taxon>
        <taxon>Candidatus Hadarchaeales</taxon>
        <taxon>Candidatus Hadarchaeaceae</taxon>
        <taxon>Candidatus Hadarchaeum</taxon>
    </lineage>
</organism>
<reference evidence="10 11" key="1">
    <citation type="journal article" date="2016" name="Nat. Microbiol.">
        <title>Genomic inference of the metabolism of cosmopolitan subsurface Archaea, Hadesarchaea.</title>
        <authorList>
            <person name="Baker B.J."/>
            <person name="Saw J.H."/>
            <person name="Lind A.E."/>
            <person name="Lazar C.S."/>
            <person name="Hinrichs K.-U."/>
            <person name="Teske A.P."/>
            <person name="Ettema T.J."/>
        </authorList>
    </citation>
    <scope>NUCLEOTIDE SEQUENCE [LARGE SCALE GENOMIC DNA]</scope>
</reference>
<evidence type="ECO:0000256" key="6">
    <source>
        <dbReference type="ARBA" id="ARBA00038076"/>
    </source>
</evidence>
<accession>A0A147JTV9</accession>
<sequence length="412" mass="43272">MLKGSFILIFRNLTQRKLRSSLTTLGVIIGIAAIVGMVSATQGISGAISGQLEKLQGNRILVIPGGRGGMLSFGTSGGLSEKDVEIIKNVDGVDVAYGQVQTSALVRFGEEVQGLTIAGISPSDFERLDTLGIEAGRYLKDSDRFAAVIGNSVAYEKYKNDVGIRKKLVIKNTEFQVVGILNKAGGALLATDSTVYLPKKAMREALNLSEDRVDSIIVGVKPEANINEVAERISEALRRAHKVTKNNEDFTVITPDYVKDIVGQITGLLSVLLGSIAGISLIVGTIGIANIMFVTVSERTREIGVMKALGSTNRDILTLFVLESGIIGLIGGIIGIGVGLALGEGLIFLAHLAVTSSTLSTGGLSSLNASIAIVPELLLGAVALSFVVGVIAGYLPARKAANLNPIEALRYE</sequence>
<dbReference type="STRING" id="1776334.APZ16_04600"/>
<dbReference type="Pfam" id="PF12704">
    <property type="entry name" value="MacB_PCD"/>
    <property type="match status" value="1"/>
</dbReference>
<dbReference type="Pfam" id="PF02687">
    <property type="entry name" value="FtsX"/>
    <property type="match status" value="1"/>
</dbReference>
<dbReference type="GO" id="GO:0022857">
    <property type="term" value="F:transmembrane transporter activity"/>
    <property type="evidence" value="ECO:0007669"/>
    <property type="project" value="TreeGrafter"/>
</dbReference>
<dbReference type="AlphaFoldDB" id="A0A147JTV9"/>
<comment type="subcellular location">
    <subcellularLocation>
        <location evidence="1">Cell membrane</location>
        <topology evidence="1">Multi-pass membrane protein</topology>
    </subcellularLocation>
</comment>
<evidence type="ECO:0000256" key="4">
    <source>
        <dbReference type="ARBA" id="ARBA00022989"/>
    </source>
</evidence>
<dbReference type="GO" id="GO:0005886">
    <property type="term" value="C:plasma membrane"/>
    <property type="evidence" value="ECO:0007669"/>
    <property type="project" value="UniProtKB-SubCell"/>
</dbReference>
<keyword evidence="4 7" id="KW-1133">Transmembrane helix</keyword>
<keyword evidence="2" id="KW-1003">Cell membrane</keyword>
<name>A0A147JTV9_HADYE</name>
<keyword evidence="5 7" id="KW-0472">Membrane</keyword>
<feature type="transmembrane region" description="Helical" evidence="7">
    <location>
        <begin position="21"/>
        <end position="40"/>
    </location>
</feature>
<feature type="transmembrane region" description="Helical" evidence="7">
    <location>
        <begin position="316"/>
        <end position="340"/>
    </location>
</feature>
<evidence type="ECO:0008006" key="12">
    <source>
        <dbReference type="Google" id="ProtNLM"/>
    </source>
</evidence>
<keyword evidence="3 7" id="KW-0812">Transmembrane</keyword>
<evidence type="ECO:0000256" key="7">
    <source>
        <dbReference type="SAM" id="Phobius"/>
    </source>
</evidence>
<dbReference type="PANTHER" id="PTHR30572">
    <property type="entry name" value="MEMBRANE COMPONENT OF TRANSPORTER-RELATED"/>
    <property type="match status" value="1"/>
</dbReference>
<feature type="domain" description="MacB-like periplasmic core" evidence="9">
    <location>
        <begin position="20"/>
        <end position="235"/>
    </location>
</feature>
<evidence type="ECO:0000256" key="2">
    <source>
        <dbReference type="ARBA" id="ARBA00022475"/>
    </source>
</evidence>
<evidence type="ECO:0000256" key="1">
    <source>
        <dbReference type="ARBA" id="ARBA00004651"/>
    </source>
</evidence>
<gene>
    <name evidence="10" type="ORF">APZ16_04600</name>
</gene>
<dbReference type="InterPro" id="IPR003838">
    <property type="entry name" value="ABC3_permease_C"/>
</dbReference>
<dbReference type="EMBL" id="LQMQ01000051">
    <property type="protein sequence ID" value="KUO39947.1"/>
    <property type="molecule type" value="Genomic_DNA"/>
</dbReference>
<feature type="transmembrane region" description="Helical" evidence="7">
    <location>
        <begin position="268"/>
        <end position="295"/>
    </location>
</feature>
<feature type="domain" description="ABC3 transporter permease C-terminal" evidence="8">
    <location>
        <begin position="275"/>
        <end position="405"/>
    </location>
</feature>
<dbReference type="Proteomes" id="UP000074294">
    <property type="component" value="Unassembled WGS sequence"/>
</dbReference>
<dbReference type="PANTHER" id="PTHR30572:SF4">
    <property type="entry name" value="ABC TRANSPORTER PERMEASE YTRF"/>
    <property type="match status" value="1"/>
</dbReference>
<evidence type="ECO:0000256" key="5">
    <source>
        <dbReference type="ARBA" id="ARBA00023136"/>
    </source>
</evidence>
<dbReference type="InterPro" id="IPR050250">
    <property type="entry name" value="Macrolide_Exporter_MacB"/>
</dbReference>
<evidence type="ECO:0000256" key="3">
    <source>
        <dbReference type="ARBA" id="ARBA00022692"/>
    </source>
</evidence>
<protein>
    <recommendedName>
        <fullName evidence="12">ABC transporter permease</fullName>
    </recommendedName>
</protein>
<dbReference type="InterPro" id="IPR025857">
    <property type="entry name" value="MacB_PCD"/>
</dbReference>
<evidence type="ECO:0000313" key="11">
    <source>
        <dbReference type="Proteomes" id="UP000074294"/>
    </source>
</evidence>
<comment type="caution">
    <text evidence="10">The sequence shown here is derived from an EMBL/GenBank/DDBJ whole genome shotgun (WGS) entry which is preliminary data.</text>
</comment>
<evidence type="ECO:0000259" key="8">
    <source>
        <dbReference type="Pfam" id="PF02687"/>
    </source>
</evidence>
<comment type="similarity">
    <text evidence="6">Belongs to the ABC-4 integral membrane protein family.</text>
</comment>
<feature type="transmembrane region" description="Helical" evidence="7">
    <location>
        <begin position="377"/>
        <end position="395"/>
    </location>
</feature>